<feature type="compositionally biased region" description="Polar residues" evidence="6">
    <location>
        <begin position="297"/>
        <end position="333"/>
    </location>
</feature>
<feature type="compositionally biased region" description="Polar residues" evidence="6">
    <location>
        <begin position="340"/>
        <end position="363"/>
    </location>
</feature>
<feature type="region of interest" description="Disordered" evidence="6">
    <location>
        <begin position="409"/>
        <end position="489"/>
    </location>
</feature>
<feature type="compositionally biased region" description="Low complexity" evidence="6">
    <location>
        <begin position="433"/>
        <end position="446"/>
    </location>
</feature>
<sequence length="1082" mass="122082">MDQMNVQRWASSLRQSHRNQFQPLIATDISISGQHSVRDISTALKARGNKTSNQNQHYSFTLDFIPPKKNFNRSLKAQFYELDMAAKGDEKLRSSSNGQLSDNNTLNFHTRSAEFHDIDVLSDAGTYIIDDDIDVIQTDISKQKINPPPSTLRRYVNQTNNRHGTFDIHGLISPNPHTVIRPIVDMNIPTRDLSSSSSNSSSSSSSIHSFPDELEHTFHNDSTVQFQNNVSNNFNYERNTLLQQQLKTPPKNQIKPVECFVLPPTYETKLYPTTNISQQKTDASWKSQSAVKPISNKDLNYENSMSKSTSPPLSARSNPSFTEQLSFHLQKQHSVAKPSTRPQTAKNEHTSSFQPNSVTNKAIPTNAGYQRLGSASTATNNNDETGSNFTKIPTNKSFILRQQRSNLLASAPKPAQQQQTITKVSTRQPLKQTVSTSSTSSSMTNSIGQTNRAVELRRARAQEKIEQLSERTRKHLHKNDNNNHNNLKSDIMSASWHSSASSLSKTNSASLASNSRVTSRTNNVPRRQDMLTTRTLQSASYHRSSSVSPNLSEEKPARYPKGSIGSIRDIQPSQRMAISTYSIGSERCDSLRENGQRLAIRLIQLSSGILEKLKLNDTTLDNNVNVRDLEQLVDKLQTVNQTLIGALIIPHRSMSTYENTLTSWASTGQRSESISNRFVDTKIRDDLQLIGAQVFFRHGARTPLKLLPGLEEVSYSKEHVQGYPLAKWDIKLITKLGNDIVSKDKISSQNDMIGDKIRQLKSASGDKIVTGQLTAVGEKQLYELGKIIRSEIIKDDDKGLIPPIYDPNFVYCRSTYMDRTVTSARSFLAGLFSSEKQDNKVQAKGPFEIEVHNFPDEDMFPNARVYPIIAKCKSALELYGSLDDTHDLKKARQALINRIGVSDYEHGIVELYDDIVSRQAHNFSVPEDYKELTKDFESMSAREFVAMATSIGFNEFVRTTCGPLLYLMNENFNSIAKNYLAEKENKIQKPYQKLFVYSGHDTTIIPLAMALEIFNMRWPKYAAYIFMKYYISKTNPEQTYITVNFAGEPQILPYCDSYYCPYSTFVKGLQNRFEKPKALVKD</sequence>
<feature type="compositionally biased region" description="Polar residues" evidence="6">
    <location>
        <begin position="415"/>
        <end position="432"/>
    </location>
</feature>
<dbReference type="PANTHER" id="PTHR11567">
    <property type="entry name" value="ACID PHOSPHATASE-RELATED"/>
    <property type="match status" value="1"/>
</dbReference>
<organism evidence="8 9">
    <name type="scientific">Adineta steineri</name>
    <dbReference type="NCBI Taxonomy" id="433720"/>
    <lineage>
        <taxon>Eukaryota</taxon>
        <taxon>Metazoa</taxon>
        <taxon>Spiralia</taxon>
        <taxon>Gnathifera</taxon>
        <taxon>Rotifera</taxon>
        <taxon>Eurotatoria</taxon>
        <taxon>Bdelloidea</taxon>
        <taxon>Adinetida</taxon>
        <taxon>Adinetidae</taxon>
        <taxon>Adineta</taxon>
    </lineage>
</organism>
<feature type="compositionally biased region" description="Polar residues" evidence="6">
    <location>
        <begin position="373"/>
        <end position="395"/>
    </location>
</feature>
<reference evidence="8" key="1">
    <citation type="submission" date="2021-02" db="EMBL/GenBank/DDBJ databases">
        <authorList>
            <person name="Nowell W R."/>
        </authorList>
    </citation>
    <scope>NUCLEOTIDE SEQUENCE</scope>
</reference>
<dbReference type="Pfam" id="PF00328">
    <property type="entry name" value="His_Phos_2"/>
    <property type="match status" value="2"/>
</dbReference>
<dbReference type="PROSITE" id="PS00778">
    <property type="entry name" value="HIS_ACID_PHOSPHAT_2"/>
    <property type="match status" value="1"/>
</dbReference>
<proteinExistence type="inferred from homology"/>
<feature type="compositionally biased region" description="Low complexity" evidence="6">
    <location>
        <begin position="194"/>
        <end position="206"/>
    </location>
</feature>
<evidence type="ECO:0000313" key="7">
    <source>
        <dbReference type="EMBL" id="CAF1082094.1"/>
    </source>
</evidence>
<dbReference type="InterPro" id="IPR033379">
    <property type="entry name" value="Acid_Pase_AS"/>
</dbReference>
<dbReference type="Proteomes" id="UP000663891">
    <property type="component" value="Unassembled WGS sequence"/>
</dbReference>
<feature type="compositionally biased region" description="Low complexity" evidence="6">
    <location>
        <begin position="505"/>
        <end position="515"/>
    </location>
</feature>
<dbReference type="EMBL" id="CAJOAY010000223">
    <property type="protein sequence ID" value="CAF3591752.1"/>
    <property type="molecule type" value="Genomic_DNA"/>
</dbReference>
<feature type="compositionally biased region" description="Basic and acidic residues" evidence="6">
    <location>
        <begin position="454"/>
        <end position="471"/>
    </location>
</feature>
<dbReference type="InterPro" id="IPR050645">
    <property type="entry name" value="Histidine_acid_phosphatase"/>
</dbReference>
<comment type="similarity">
    <text evidence="1">Belongs to the histidine acid phosphatase family.</text>
</comment>
<evidence type="ECO:0000256" key="4">
    <source>
        <dbReference type="ARBA" id="ARBA00040357"/>
    </source>
</evidence>
<keyword evidence="2" id="KW-0378">Hydrolase</keyword>
<dbReference type="OrthoDB" id="10257284at2759"/>
<dbReference type="GO" id="GO:0016791">
    <property type="term" value="F:phosphatase activity"/>
    <property type="evidence" value="ECO:0007669"/>
    <property type="project" value="TreeGrafter"/>
</dbReference>
<dbReference type="EMBL" id="CAJNON010000187">
    <property type="protein sequence ID" value="CAF1082094.1"/>
    <property type="molecule type" value="Genomic_DNA"/>
</dbReference>
<evidence type="ECO:0000256" key="2">
    <source>
        <dbReference type="ARBA" id="ARBA00022801"/>
    </source>
</evidence>
<accession>A0A818MM63</accession>
<evidence type="ECO:0000313" key="9">
    <source>
        <dbReference type="Proteomes" id="UP000663881"/>
    </source>
</evidence>
<dbReference type="Proteomes" id="UP000663881">
    <property type="component" value="Unassembled WGS sequence"/>
</dbReference>
<evidence type="ECO:0000256" key="6">
    <source>
        <dbReference type="SAM" id="MobiDB-lite"/>
    </source>
</evidence>
<feature type="region of interest" description="Disordered" evidence="6">
    <location>
        <begin position="190"/>
        <end position="210"/>
    </location>
</feature>
<evidence type="ECO:0000256" key="5">
    <source>
        <dbReference type="ARBA" id="ARBA00041499"/>
    </source>
</evidence>
<feature type="region of interest" description="Disordered" evidence="6">
    <location>
        <begin position="296"/>
        <end position="395"/>
    </location>
</feature>
<comment type="catalytic activity">
    <reaction evidence="3">
        <text>3-O-[beta-D-GlcA-(1-&gt;3)-beta-D-Gal-(1-&gt;3)-beta-D-Gal-(1-&gt;4)-beta-D-2-O-P-Xyl]-L-seryl-[protein] + H2O = 3-O-(beta-D-GlcA-(1-&gt;3)-beta-D-Gal-(1-&gt;3)-beta-D-Gal-(1-&gt;4)-beta-D-Xyl)-L-seryl-[protein] + phosphate</text>
        <dbReference type="Rhea" id="RHEA:56512"/>
        <dbReference type="Rhea" id="RHEA-COMP:12573"/>
        <dbReference type="Rhea" id="RHEA-COMP:14559"/>
        <dbReference type="ChEBI" id="CHEBI:15377"/>
        <dbReference type="ChEBI" id="CHEBI:43474"/>
        <dbReference type="ChEBI" id="CHEBI:132093"/>
        <dbReference type="ChEBI" id="CHEBI:140495"/>
    </reaction>
</comment>
<gene>
    <name evidence="8" type="ORF">OKA104_LOCUS6149</name>
    <name evidence="7" type="ORF">VCS650_LOCUS19071</name>
</gene>
<dbReference type="PANTHER" id="PTHR11567:SF110">
    <property type="entry name" value="2-PHOSPHOXYLOSE PHOSPHATASE 1"/>
    <property type="match status" value="1"/>
</dbReference>
<feature type="compositionally biased region" description="Polar residues" evidence="6">
    <location>
        <begin position="516"/>
        <end position="551"/>
    </location>
</feature>
<dbReference type="SUPFAM" id="SSF53254">
    <property type="entry name" value="Phosphoglycerate mutase-like"/>
    <property type="match status" value="1"/>
</dbReference>
<dbReference type="Gene3D" id="3.40.50.1240">
    <property type="entry name" value="Phosphoglycerate mutase-like"/>
    <property type="match status" value="1"/>
</dbReference>
<dbReference type="InterPro" id="IPR029033">
    <property type="entry name" value="His_PPase_superfam"/>
</dbReference>
<feature type="region of interest" description="Disordered" evidence="6">
    <location>
        <begin position="505"/>
        <end position="569"/>
    </location>
</feature>
<dbReference type="AlphaFoldDB" id="A0A818MM63"/>
<dbReference type="InterPro" id="IPR000560">
    <property type="entry name" value="His_Pase_clade-2"/>
</dbReference>
<name>A0A818MM63_9BILA</name>
<evidence type="ECO:0000313" key="8">
    <source>
        <dbReference type="EMBL" id="CAF3591752.1"/>
    </source>
</evidence>
<dbReference type="CDD" id="cd07061">
    <property type="entry name" value="HP_HAP_like"/>
    <property type="match status" value="1"/>
</dbReference>
<evidence type="ECO:0000256" key="1">
    <source>
        <dbReference type="ARBA" id="ARBA00005375"/>
    </source>
</evidence>
<comment type="caution">
    <text evidence="8">The sequence shown here is derived from an EMBL/GenBank/DDBJ whole genome shotgun (WGS) entry which is preliminary data.</text>
</comment>
<evidence type="ECO:0000256" key="3">
    <source>
        <dbReference type="ARBA" id="ARBA00036311"/>
    </source>
</evidence>
<protein>
    <recommendedName>
        <fullName evidence="4">2-phosphoxylose phosphatase 1</fullName>
    </recommendedName>
    <alternativeName>
        <fullName evidence="5">Acid phosphatase-like protein 2</fullName>
    </alternativeName>
</protein>